<evidence type="ECO:0000256" key="3">
    <source>
        <dbReference type="ARBA" id="ARBA00023125"/>
    </source>
</evidence>
<keyword evidence="9" id="KW-1185">Reference proteome</keyword>
<dbReference type="PRINTS" id="PR00367">
    <property type="entry name" value="ETHRSPELEMNT"/>
</dbReference>
<dbReference type="GO" id="GO:0005634">
    <property type="term" value="C:nucleus"/>
    <property type="evidence" value="ECO:0007669"/>
    <property type="project" value="UniProtKB-SubCell"/>
</dbReference>
<feature type="domain" description="AP2/ERF" evidence="7">
    <location>
        <begin position="403"/>
        <end position="468"/>
    </location>
</feature>
<dbReference type="GO" id="GO:0003700">
    <property type="term" value="F:DNA-binding transcription factor activity"/>
    <property type="evidence" value="ECO:0007669"/>
    <property type="project" value="InterPro"/>
</dbReference>
<dbReference type="GO" id="GO:0003677">
    <property type="term" value="F:DNA binding"/>
    <property type="evidence" value="ECO:0007669"/>
    <property type="project" value="UniProtKB-KW"/>
</dbReference>
<keyword evidence="5" id="KW-0539">Nucleus</keyword>
<dbReference type="AlphaFoldDB" id="A0A7N0URV9"/>
<evidence type="ECO:0000256" key="5">
    <source>
        <dbReference type="ARBA" id="ARBA00023242"/>
    </source>
</evidence>
<dbReference type="InterPro" id="IPR036955">
    <property type="entry name" value="AP2/ERF_dom_sf"/>
</dbReference>
<evidence type="ECO:0000256" key="1">
    <source>
        <dbReference type="ARBA" id="ARBA00004123"/>
    </source>
</evidence>
<dbReference type="Proteomes" id="UP000594263">
    <property type="component" value="Unplaced"/>
</dbReference>
<feature type="compositionally biased region" description="Low complexity" evidence="6">
    <location>
        <begin position="153"/>
        <end position="165"/>
    </location>
</feature>
<dbReference type="PROSITE" id="PS51032">
    <property type="entry name" value="AP2_ERF"/>
    <property type="match status" value="2"/>
</dbReference>
<dbReference type="PANTHER" id="PTHR32467:SF99">
    <property type="entry name" value="AP2-LIKE ETHYLENE-RESPONSIVE TRANSCRIPTION FACTOR AIL5"/>
    <property type="match status" value="1"/>
</dbReference>
<keyword evidence="2" id="KW-0805">Transcription regulation</keyword>
<protein>
    <recommendedName>
        <fullName evidence="7">AP2/ERF domain-containing protein</fullName>
    </recommendedName>
</protein>
<evidence type="ECO:0000313" key="8">
    <source>
        <dbReference type="EnsemblPlants" id="Kaladp0079s0167.1.v1.1"/>
    </source>
</evidence>
<keyword evidence="3" id="KW-0238">DNA-binding</keyword>
<organism evidence="8 9">
    <name type="scientific">Kalanchoe fedtschenkoi</name>
    <name type="common">Lavender scallops</name>
    <name type="synonym">South American air plant</name>
    <dbReference type="NCBI Taxonomy" id="63787"/>
    <lineage>
        <taxon>Eukaryota</taxon>
        <taxon>Viridiplantae</taxon>
        <taxon>Streptophyta</taxon>
        <taxon>Embryophyta</taxon>
        <taxon>Tracheophyta</taxon>
        <taxon>Spermatophyta</taxon>
        <taxon>Magnoliopsida</taxon>
        <taxon>eudicotyledons</taxon>
        <taxon>Gunneridae</taxon>
        <taxon>Pentapetalae</taxon>
        <taxon>Saxifragales</taxon>
        <taxon>Crassulaceae</taxon>
        <taxon>Kalanchoe</taxon>
    </lineage>
</organism>
<feature type="compositionally biased region" description="Polar residues" evidence="6">
    <location>
        <begin position="29"/>
        <end position="46"/>
    </location>
</feature>
<evidence type="ECO:0000256" key="2">
    <source>
        <dbReference type="ARBA" id="ARBA00023015"/>
    </source>
</evidence>
<comment type="subcellular location">
    <subcellularLocation>
        <location evidence="1">Nucleus</location>
    </subcellularLocation>
</comment>
<dbReference type="InterPro" id="IPR016177">
    <property type="entry name" value="DNA-bd_dom_sf"/>
</dbReference>
<proteinExistence type="predicted"/>
<feature type="region of interest" description="Disordered" evidence="6">
    <location>
        <begin position="146"/>
        <end position="165"/>
    </location>
</feature>
<reference evidence="8" key="1">
    <citation type="submission" date="2021-01" db="UniProtKB">
        <authorList>
            <consortium name="EnsemblPlants"/>
        </authorList>
    </citation>
    <scope>IDENTIFICATION</scope>
</reference>
<evidence type="ECO:0000256" key="6">
    <source>
        <dbReference type="SAM" id="MobiDB-lite"/>
    </source>
</evidence>
<evidence type="ECO:0000313" key="9">
    <source>
        <dbReference type="Proteomes" id="UP000594263"/>
    </source>
</evidence>
<accession>A0A7N0URV9</accession>
<dbReference type="Gene3D" id="3.30.730.10">
    <property type="entry name" value="AP2/ERF domain"/>
    <property type="match status" value="2"/>
</dbReference>
<feature type="domain" description="AP2/ERF" evidence="7">
    <location>
        <begin position="504"/>
        <end position="562"/>
    </location>
</feature>
<dbReference type="PANTHER" id="PTHR32467">
    <property type="entry name" value="AP2-LIKE ETHYLENE-RESPONSIVE TRANSCRIPTION FACTOR"/>
    <property type="match status" value="1"/>
</dbReference>
<dbReference type="SUPFAM" id="SSF54171">
    <property type="entry name" value="DNA-binding domain"/>
    <property type="match status" value="2"/>
</dbReference>
<evidence type="ECO:0000259" key="7">
    <source>
        <dbReference type="PROSITE" id="PS51032"/>
    </source>
</evidence>
<keyword evidence="4" id="KW-0804">Transcription</keyword>
<feature type="region of interest" description="Disordered" evidence="6">
    <location>
        <begin position="619"/>
        <end position="639"/>
    </location>
</feature>
<name>A0A7N0URV9_KALFE</name>
<evidence type="ECO:0000256" key="4">
    <source>
        <dbReference type="ARBA" id="ARBA00023163"/>
    </source>
</evidence>
<sequence>MDRGESRMISLSSLTKTNEAAEYQHRFDTSSLSKYPQYPNKNGYEQENQQAQYPEELIMSAPQPESSIKDPRAASNYELAPLPDQLDNFIELPPMAFETQQANLCMTDKTYKCALTADSTWYLFNSNNNDNTGLENELAHAAGMHAMQPSPSPSTGSVTGSNSGFSPENGADEFVQFLQNNNVVDINNESGASFGWYDEPGSMAGPSHQFFQNNNLASTGFVAWGDSTSLFNPETAGAGFGFNADSVSYMTLPSHFLPNNNLICNYNNNNNNAGLVTGFEYVSLVPETGADYGFDFDSGYAAGPCDQFLQNNNLVSNNNNNRLGDYSILNPGDEGDGYFELGSMAGPSEFLHNNNVYAGNIACNGGSRTTGWEQQLVSAAAYDKNGSLKNLVGVNRLNKKTSRFRGVTKHRWSSRYEAHLWDKSYARTDGQPGKRGRQGGYDKEEKAARAYDLAALKFWGLTAATNFPVSDYIKELNVMHRMSRQQLITSLRRSSAAFSRGASMYRGVSRSNSRGHWQARIARVTDERDLYLGSFDTEEEAAEAYDIAAIKFRGPFVVTNFELSRYDLRAVAENPIPVGREAKRMPIMQGSEGRGSTTGISGSNLVYPSLPSLPPSMIPRTSQMRSSADGGTPESMMETLERRFPWL</sequence>
<feature type="region of interest" description="Disordered" evidence="6">
    <location>
        <begin position="19"/>
        <end position="46"/>
    </location>
</feature>
<dbReference type="EnsemblPlants" id="Kaladp0079s0167.1.v1.1">
    <property type="protein sequence ID" value="Kaladp0079s0167.1.v1.1"/>
    <property type="gene ID" value="Kaladp0079s0167.v1.1"/>
</dbReference>
<dbReference type="CDD" id="cd00018">
    <property type="entry name" value="AP2"/>
    <property type="match status" value="2"/>
</dbReference>
<dbReference type="Gramene" id="Kaladp0079s0167.1.v1.1">
    <property type="protein sequence ID" value="Kaladp0079s0167.1.v1.1"/>
    <property type="gene ID" value="Kaladp0079s0167.v1.1"/>
</dbReference>
<dbReference type="SMART" id="SM00380">
    <property type="entry name" value="AP2"/>
    <property type="match status" value="2"/>
</dbReference>
<dbReference type="InterPro" id="IPR001471">
    <property type="entry name" value="AP2/ERF_dom"/>
</dbReference>